<organism evidence="2 3">
    <name type="scientific">Novacetimonas cocois</name>
    <dbReference type="NCBI Taxonomy" id="1747507"/>
    <lineage>
        <taxon>Bacteria</taxon>
        <taxon>Pseudomonadati</taxon>
        <taxon>Pseudomonadota</taxon>
        <taxon>Alphaproteobacteria</taxon>
        <taxon>Acetobacterales</taxon>
        <taxon>Acetobacteraceae</taxon>
        <taxon>Novacetimonas</taxon>
    </lineage>
</organism>
<feature type="domain" description="DUF218" evidence="1">
    <location>
        <begin position="9"/>
        <end position="161"/>
    </location>
</feature>
<dbReference type="Proteomes" id="UP000252680">
    <property type="component" value="Unassembled WGS sequence"/>
</dbReference>
<dbReference type="RefSeq" id="WP_113594836.1">
    <property type="nucleotide sequence ID" value="NZ_QEXL01000002.1"/>
</dbReference>
<keyword evidence="3" id="KW-1185">Reference proteome</keyword>
<dbReference type="PANTHER" id="PTHR30336:SF4">
    <property type="entry name" value="ENVELOPE BIOGENESIS FACTOR ELYC"/>
    <property type="match status" value="1"/>
</dbReference>
<evidence type="ECO:0000313" key="3">
    <source>
        <dbReference type="Proteomes" id="UP000252680"/>
    </source>
</evidence>
<evidence type="ECO:0000259" key="1">
    <source>
        <dbReference type="Pfam" id="PF02698"/>
    </source>
</evidence>
<dbReference type="GO" id="GO:0000270">
    <property type="term" value="P:peptidoglycan metabolic process"/>
    <property type="evidence" value="ECO:0007669"/>
    <property type="project" value="TreeGrafter"/>
</dbReference>
<dbReference type="Gene3D" id="3.40.50.620">
    <property type="entry name" value="HUPs"/>
    <property type="match status" value="1"/>
</dbReference>
<dbReference type="OrthoDB" id="7269512at2"/>
<dbReference type="CDD" id="cd06259">
    <property type="entry name" value="YdcF-like"/>
    <property type="match status" value="1"/>
</dbReference>
<dbReference type="GO" id="GO:0043164">
    <property type="term" value="P:Gram-negative-bacterium-type cell wall biogenesis"/>
    <property type="evidence" value="ECO:0007669"/>
    <property type="project" value="TreeGrafter"/>
</dbReference>
<evidence type="ECO:0000313" key="2">
    <source>
        <dbReference type="EMBL" id="RBM09133.1"/>
    </source>
</evidence>
<dbReference type="Pfam" id="PF02698">
    <property type="entry name" value="DUF218"/>
    <property type="match status" value="1"/>
</dbReference>
<dbReference type="EMBL" id="QEXL01000002">
    <property type="protein sequence ID" value="RBM09133.1"/>
    <property type="molecule type" value="Genomic_DNA"/>
</dbReference>
<reference evidence="2 3" key="1">
    <citation type="submission" date="2018-05" db="EMBL/GenBank/DDBJ databases">
        <title>Komagataeibacter cocois sp. nov., for a novel cellulose- producing strain isolated from coconut milk.</title>
        <authorList>
            <person name="Liu L."/>
            <person name="Wang Y."/>
            <person name="Liu S."/>
            <person name="Bi J."/>
            <person name="Chen H."/>
            <person name="Deng J."/>
            <person name="Zhang C."/>
            <person name="Hu Q."/>
            <person name="Li C."/>
        </authorList>
    </citation>
    <scope>NUCLEOTIDE SEQUENCE [LARGE SCALE GENOMIC DNA]</scope>
    <source>
        <strain evidence="2 3">WE7</strain>
    </source>
</reference>
<dbReference type="PANTHER" id="PTHR30336">
    <property type="entry name" value="INNER MEMBRANE PROTEIN, PROBABLE PERMEASE"/>
    <property type="match status" value="1"/>
</dbReference>
<dbReference type="AlphaFoldDB" id="A0A365Z243"/>
<proteinExistence type="predicted"/>
<dbReference type="InterPro" id="IPR003848">
    <property type="entry name" value="DUF218"/>
</dbReference>
<accession>A0A365Z243</accession>
<dbReference type="GO" id="GO:0005886">
    <property type="term" value="C:plasma membrane"/>
    <property type="evidence" value="ECO:0007669"/>
    <property type="project" value="TreeGrafter"/>
</dbReference>
<sequence length="182" mass="20077">MPRSPRLPIVIFGARVRPDATPSRTLRHRLKAAAAFARKAAAFARKCENPLLIPTGAARDGLPSEARVMADLLLAGGVAPSDIVMEETARDTLDSIRACSRLLRDRGHVGPVAIATSAYHLPRCMVLMFLAGWKVIPVPPPPHPAARSLPRRWFWRLREVAALPWDALLMVARRGHHRASRD</sequence>
<protein>
    <submittedName>
        <fullName evidence="2">YdcF family protein</fullName>
    </submittedName>
</protein>
<dbReference type="InterPro" id="IPR014729">
    <property type="entry name" value="Rossmann-like_a/b/a_fold"/>
</dbReference>
<comment type="caution">
    <text evidence="2">The sequence shown here is derived from an EMBL/GenBank/DDBJ whole genome shotgun (WGS) entry which is preliminary data.</text>
</comment>
<gene>
    <name evidence="2" type="ORF">NJLHNGOC_01795</name>
</gene>
<name>A0A365Z243_9PROT</name>
<dbReference type="InterPro" id="IPR051599">
    <property type="entry name" value="Cell_Envelope_Assoc"/>
</dbReference>